<keyword evidence="4" id="KW-0804">Transcription</keyword>
<dbReference type="Gene3D" id="1.10.10.10">
    <property type="entry name" value="Winged helix-like DNA-binding domain superfamily/Winged helix DNA-binding domain"/>
    <property type="match status" value="1"/>
</dbReference>
<evidence type="ECO:0000256" key="3">
    <source>
        <dbReference type="ARBA" id="ARBA00023125"/>
    </source>
</evidence>
<dbReference type="PROSITE" id="PS50931">
    <property type="entry name" value="HTH_LYSR"/>
    <property type="match status" value="1"/>
</dbReference>
<evidence type="ECO:0000259" key="5">
    <source>
        <dbReference type="PROSITE" id="PS50931"/>
    </source>
</evidence>
<dbReference type="EMBL" id="JACIGO010000011">
    <property type="protein sequence ID" value="MBB4293755.1"/>
    <property type="molecule type" value="Genomic_DNA"/>
</dbReference>
<dbReference type="PRINTS" id="PR00039">
    <property type="entry name" value="HTHLYSR"/>
</dbReference>
<keyword evidence="2" id="KW-0805">Transcription regulation</keyword>
<dbReference type="GO" id="GO:0003677">
    <property type="term" value="F:DNA binding"/>
    <property type="evidence" value="ECO:0007669"/>
    <property type="project" value="UniProtKB-KW"/>
</dbReference>
<dbReference type="Proteomes" id="UP000538507">
    <property type="component" value="Unassembled WGS sequence"/>
</dbReference>
<evidence type="ECO:0000256" key="2">
    <source>
        <dbReference type="ARBA" id="ARBA00023015"/>
    </source>
</evidence>
<comment type="similarity">
    <text evidence="1">Belongs to the LysR transcriptional regulatory family.</text>
</comment>
<dbReference type="PANTHER" id="PTHR30537">
    <property type="entry name" value="HTH-TYPE TRANSCRIPTIONAL REGULATOR"/>
    <property type="match status" value="1"/>
</dbReference>
<accession>A0AAE2SZT6</accession>
<evidence type="ECO:0000313" key="7">
    <source>
        <dbReference type="Proteomes" id="UP000538507"/>
    </source>
</evidence>
<protein>
    <submittedName>
        <fullName evidence="6">DNA-binding transcriptional LysR family regulator</fullName>
    </submittedName>
</protein>
<dbReference type="SUPFAM" id="SSF46785">
    <property type="entry name" value="Winged helix' DNA-binding domain"/>
    <property type="match status" value="1"/>
</dbReference>
<keyword evidence="3 6" id="KW-0238">DNA-binding</keyword>
<dbReference type="InterPro" id="IPR036388">
    <property type="entry name" value="WH-like_DNA-bd_sf"/>
</dbReference>
<dbReference type="InterPro" id="IPR058163">
    <property type="entry name" value="LysR-type_TF_proteobact-type"/>
</dbReference>
<gene>
    <name evidence="6" type="ORF">GGE16_005849</name>
</gene>
<dbReference type="InterPro" id="IPR005119">
    <property type="entry name" value="LysR_subst-bd"/>
</dbReference>
<dbReference type="PANTHER" id="PTHR30537:SF5">
    <property type="entry name" value="HTH-TYPE TRANSCRIPTIONAL ACTIVATOR TTDR-RELATED"/>
    <property type="match status" value="1"/>
</dbReference>
<organism evidence="6 7">
    <name type="scientific">Rhizobium leguminosarum</name>
    <dbReference type="NCBI Taxonomy" id="384"/>
    <lineage>
        <taxon>Bacteria</taxon>
        <taxon>Pseudomonadati</taxon>
        <taxon>Pseudomonadota</taxon>
        <taxon>Alphaproteobacteria</taxon>
        <taxon>Hyphomicrobiales</taxon>
        <taxon>Rhizobiaceae</taxon>
        <taxon>Rhizobium/Agrobacterium group</taxon>
        <taxon>Rhizobium</taxon>
    </lineage>
</organism>
<dbReference type="GO" id="GO:0003700">
    <property type="term" value="F:DNA-binding transcription factor activity"/>
    <property type="evidence" value="ECO:0007669"/>
    <property type="project" value="InterPro"/>
</dbReference>
<evidence type="ECO:0000313" key="6">
    <source>
        <dbReference type="EMBL" id="MBB4293755.1"/>
    </source>
</evidence>
<dbReference type="Pfam" id="PF00126">
    <property type="entry name" value="HTH_1"/>
    <property type="match status" value="1"/>
</dbReference>
<feature type="domain" description="HTH lysR-type" evidence="5">
    <location>
        <begin position="8"/>
        <end position="65"/>
    </location>
</feature>
<reference evidence="6 7" key="1">
    <citation type="submission" date="2020-08" db="EMBL/GenBank/DDBJ databases">
        <title>Genomic Encyclopedia of Type Strains, Phase IV (KMG-V): Genome sequencing to study the core and pangenomes of soil and plant-associated prokaryotes.</title>
        <authorList>
            <person name="Whitman W."/>
        </authorList>
    </citation>
    <scope>NUCLEOTIDE SEQUENCE [LARGE SCALE GENOMIC DNA]</scope>
    <source>
        <strain evidence="6 7">SEMIA 415</strain>
    </source>
</reference>
<evidence type="ECO:0000256" key="4">
    <source>
        <dbReference type="ARBA" id="ARBA00023163"/>
    </source>
</evidence>
<sequence length="299" mass="32888">MQFRKKLPSLTALVALEAAIRHRSFTAAASELGVTQAAVSRMIALLEDDFGRPLFHRGHRTIEPTPACLILGATLADSLSNIADSVDAVRASVTDVVTIGATIAFSSFWLLPKIAEFRQLNPDIQIRVVSQDSKLDLTNGGVDIAIRYGVPPFNDGIVLGSCGDRIYPVCSPHYAASRRVEDFPHGGYELIETDVPNRSWYRWEDWFARRGRKPDNLRSILRLSHYTETIYAARAGQGVALGWDVLIKTFLADGSLVKVGDTEFEAEGRYNVLLPVDAKRSAIADFAAGWLTQALQKTS</sequence>
<comment type="caution">
    <text evidence="6">The sequence shown here is derived from an EMBL/GenBank/DDBJ whole genome shotgun (WGS) entry which is preliminary data.</text>
</comment>
<dbReference type="Gene3D" id="3.40.190.10">
    <property type="entry name" value="Periplasmic binding protein-like II"/>
    <property type="match status" value="2"/>
</dbReference>
<dbReference type="InterPro" id="IPR000847">
    <property type="entry name" value="LysR_HTH_N"/>
</dbReference>
<name>A0AAE2SZT6_RHILE</name>
<proteinExistence type="inferred from homology"/>
<dbReference type="InterPro" id="IPR036390">
    <property type="entry name" value="WH_DNA-bd_sf"/>
</dbReference>
<dbReference type="AlphaFoldDB" id="A0AAE2SZT6"/>
<dbReference type="SUPFAM" id="SSF53850">
    <property type="entry name" value="Periplasmic binding protein-like II"/>
    <property type="match status" value="1"/>
</dbReference>
<dbReference type="RefSeq" id="WP_085739322.1">
    <property type="nucleotide sequence ID" value="NZ_JACHAZ010000006.1"/>
</dbReference>
<evidence type="ECO:0000256" key="1">
    <source>
        <dbReference type="ARBA" id="ARBA00009437"/>
    </source>
</evidence>
<dbReference type="Pfam" id="PF03466">
    <property type="entry name" value="LysR_substrate"/>
    <property type="match status" value="1"/>
</dbReference>